<evidence type="ECO:0000256" key="10">
    <source>
        <dbReference type="HAMAP-Rule" id="MF_01898"/>
    </source>
</evidence>
<evidence type="ECO:0000256" key="9">
    <source>
        <dbReference type="ARBA" id="ARBA00023235"/>
    </source>
</evidence>
<keyword evidence="4 10" id="KW-0547">Nucleotide-binding</keyword>
<comment type="function">
    <text evidence="10">A type II topoisomerase that negatively supercoils closed circular double-stranded (ds) DNA in an ATP-dependent manner to modulate DNA topology and maintain chromosomes in an underwound state. Negative supercoiling favors strand separation, and DNA replication, transcription, recombination and repair, all of which involve strand separation. Also able to catalyze the interconversion of other topological isomers of dsDNA rings, including catenanes and knotted rings. Type II topoisomerases break and join 2 DNA strands simultaneously in an ATP-dependent manner.</text>
</comment>
<comment type="subcellular location">
    <subcellularLocation>
        <location evidence="10">Cytoplasm</location>
    </subcellularLocation>
</comment>
<dbReference type="CDD" id="cd16928">
    <property type="entry name" value="HATPase_GyrB-like"/>
    <property type="match status" value="1"/>
</dbReference>
<evidence type="ECO:0000256" key="3">
    <source>
        <dbReference type="ARBA" id="ARBA00022723"/>
    </source>
</evidence>
<dbReference type="InterPro" id="IPR003594">
    <property type="entry name" value="HATPase_dom"/>
</dbReference>
<organism evidence="13 14">
    <name type="scientific">Methanofollis formosanus</name>
    <dbReference type="NCBI Taxonomy" id="299308"/>
    <lineage>
        <taxon>Archaea</taxon>
        <taxon>Methanobacteriati</taxon>
        <taxon>Methanobacteriota</taxon>
        <taxon>Stenosarchaea group</taxon>
        <taxon>Methanomicrobia</taxon>
        <taxon>Methanomicrobiales</taxon>
        <taxon>Methanomicrobiaceae</taxon>
        <taxon>Methanofollis</taxon>
    </lineage>
</organism>
<evidence type="ECO:0000259" key="12">
    <source>
        <dbReference type="PROSITE" id="PS50880"/>
    </source>
</evidence>
<dbReference type="InterPro" id="IPR013760">
    <property type="entry name" value="Topo_IIA-like_dom_sf"/>
</dbReference>
<dbReference type="PROSITE" id="PS00177">
    <property type="entry name" value="TOPOISOMERASE_II"/>
    <property type="match status" value="1"/>
</dbReference>
<dbReference type="NCBIfam" id="NF011501">
    <property type="entry name" value="PRK14939.1"/>
    <property type="match status" value="1"/>
</dbReference>
<dbReference type="PRINTS" id="PR01159">
    <property type="entry name" value="DNAGYRASEB"/>
</dbReference>
<dbReference type="GO" id="GO:0005737">
    <property type="term" value="C:cytoplasm"/>
    <property type="evidence" value="ECO:0007669"/>
    <property type="project" value="UniProtKB-SubCell"/>
</dbReference>
<dbReference type="FunFam" id="3.40.50.670:FF:000002">
    <property type="entry name" value="DNA gyrase subunit B"/>
    <property type="match status" value="1"/>
</dbReference>
<dbReference type="GO" id="GO:0005524">
    <property type="term" value="F:ATP binding"/>
    <property type="evidence" value="ECO:0007669"/>
    <property type="project" value="UniProtKB-UniRule"/>
</dbReference>
<dbReference type="GO" id="GO:0006265">
    <property type="term" value="P:DNA topological change"/>
    <property type="evidence" value="ECO:0007669"/>
    <property type="project" value="UniProtKB-UniRule"/>
</dbReference>
<dbReference type="Gene3D" id="3.30.565.10">
    <property type="entry name" value="Histidine kinase-like ATPase, C-terminal domain"/>
    <property type="match status" value="1"/>
</dbReference>
<dbReference type="InterPro" id="IPR036890">
    <property type="entry name" value="HATPase_C_sf"/>
</dbReference>
<dbReference type="OrthoDB" id="358756at2157"/>
<dbReference type="HAMAP" id="MF_01898">
    <property type="entry name" value="GyrB"/>
    <property type="match status" value="1"/>
</dbReference>
<evidence type="ECO:0000256" key="1">
    <source>
        <dbReference type="ARBA" id="ARBA00000185"/>
    </source>
</evidence>
<keyword evidence="6 10" id="KW-0460">Magnesium</keyword>
<dbReference type="GO" id="GO:0005694">
    <property type="term" value="C:chromosome"/>
    <property type="evidence" value="ECO:0007669"/>
    <property type="project" value="InterPro"/>
</dbReference>
<dbReference type="Proteomes" id="UP000826709">
    <property type="component" value="Chromosome"/>
</dbReference>
<gene>
    <name evidence="10" type="primary">gyrB</name>
    <name evidence="13" type="ORF">E2N92_03660</name>
</gene>
<keyword evidence="10" id="KW-0963">Cytoplasm</keyword>
<name>A0A8G1EG62_9EURY</name>
<reference evidence="13" key="2">
    <citation type="submission" date="2019-03" db="EMBL/GenBank/DDBJ databases">
        <authorList>
            <person name="Chen S.-C."/>
            <person name="Wu S.-Y."/>
            <person name="Lai M.-C."/>
        </authorList>
    </citation>
    <scope>NUCLEOTIDE SEQUENCE</scope>
    <source>
        <strain evidence="13">ML15</strain>
    </source>
</reference>
<dbReference type="InterPro" id="IPR002288">
    <property type="entry name" value="DNA_gyrase_B_C"/>
</dbReference>
<feature type="site" description="Interaction with DNA" evidence="10">
    <location>
        <position position="481"/>
    </location>
</feature>
<evidence type="ECO:0000256" key="2">
    <source>
        <dbReference type="ARBA" id="ARBA00010708"/>
    </source>
</evidence>
<dbReference type="EMBL" id="CP037968">
    <property type="protein sequence ID" value="QYZ78587.1"/>
    <property type="molecule type" value="Genomic_DNA"/>
</dbReference>
<keyword evidence="5 10" id="KW-0067">ATP-binding</keyword>
<dbReference type="EC" id="5.6.2.2" evidence="10"/>
<dbReference type="GO" id="GO:0046872">
    <property type="term" value="F:metal ion binding"/>
    <property type="evidence" value="ECO:0007669"/>
    <property type="project" value="UniProtKB-KW"/>
</dbReference>
<evidence type="ECO:0000256" key="6">
    <source>
        <dbReference type="ARBA" id="ARBA00022842"/>
    </source>
</evidence>
<keyword evidence="9 10" id="KW-0413">Isomerase</keyword>
<evidence type="ECO:0000256" key="7">
    <source>
        <dbReference type="ARBA" id="ARBA00023029"/>
    </source>
</evidence>
<dbReference type="AlphaFoldDB" id="A0A8G1EG62"/>
<dbReference type="Gene3D" id="3.30.230.10">
    <property type="match status" value="1"/>
</dbReference>
<dbReference type="NCBIfam" id="NF004189">
    <property type="entry name" value="PRK05644.1"/>
    <property type="match status" value="1"/>
</dbReference>
<evidence type="ECO:0000313" key="13">
    <source>
        <dbReference type="EMBL" id="QYZ78587.1"/>
    </source>
</evidence>
<dbReference type="InterPro" id="IPR013506">
    <property type="entry name" value="Topo_IIA_bsu_dom2"/>
</dbReference>
<proteinExistence type="inferred from homology"/>
<feature type="site" description="Interaction with DNA" evidence="10">
    <location>
        <position position="484"/>
    </location>
</feature>
<dbReference type="KEGG" id="mfk:E2N92_03660"/>
<dbReference type="SMART" id="SM00433">
    <property type="entry name" value="TOP2c"/>
    <property type="match status" value="1"/>
</dbReference>
<dbReference type="PANTHER" id="PTHR45866:SF1">
    <property type="entry name" value="DNA GYRASE SUBUNIT B, MITOCHONDRIAL"/>
    <property type="match status" value="1"/>
</dbReference>
<dbReference type="InterPro" id="IPR001241">
    <property type="entry name" value="Topo_IIA"/>
</dbReference>
<dbReference type="SUPFAM" id="SSF54211">
    <property type="entry name" value="Ribosomal protein S5 domain 2-like"/>
    <property type="match status" value="1"/>
</dbReference>
<feature type="binding site" evidence="10">
    <location>
        <position position="531"/>
    </location>
    <ligand>
        <name>Mg(2+)</name>
        <dbReference type="ChEBI" id="CHEBI:18420"/>
        <label>2</label>
    </ligand>
</feature>
<dbReference type="RefSeq" id="WP_220682347.1">
    <property type="nucleotide sequence ID" value="NZ_CP037968.1"/>
</dbReference>
<sequence>MKETYDASHITVLKGLEPVRERPAMYIGSTDTRGLHHLVYEVVDNAIDEALAGYCDHVTLVLGVDGSCAVVDNGRGIPVDRMDGGKSALEVVLTVLHAGGKFDKSTYQVSGGLHGVGVSVVNALSTGLTATVYRDGKIHEMDFARGIVTRRLTRREESLDELKARYVQIYGTEGDWEEIGDDRDRFLMEFGDRLTGTKIRFLPDPAIFETVTFDFEVLAHRMRELAFLNSGITITIQDERTGEEERHCYKGGISEFIRHLTASTEKIHEDVITFDRKDEENKIEVEVALQYTATYKEQIFTFVNSVNTREGGTHLEGFRSAITRAMNTSARKNNLLKGDKSLRGEDVREGLCAVISLKVANPQFEGQTKMRLGNSNVRGIVDSLAYASLTEYFEENPKVLQAIVGKALLAARAREAAQSARELARRKSTLESTGLPGKLADCSERDPAKSEVYIVEGDSAGGSAKQGRDRRFQAILPLRGKILNVEKASPHKILKNAEIQALISAIGTGVGEHFDADRARYHHIVLMTDADVDGAHIRTLLLTFFFRYMPELIERGYVYIAQPPLFRVSKGKKERYTYSEEEMKVILADMGEKGVSVQRYKGLGEMNAGQLWETTMDPEHRVLKQVQIEDASYANEIFEKLMGDAVEPRREFIKKHAQEVKNLDI</sequence>
<dbReference type="InterPro" id="IPR020568">
    <property type="entry name" value="Ribosomal_Su5_D2-typ_SF"/>
</dbReference>
<comment type="cofactor">
    <cofactor evidence="10">
        <name>Mg(2+)</name>
        <dbReference type="ChEBI" id="CHEBI:18420"/>
    </cofactor>
    <cofactor evidence="10">
        <name>Mn(2+)</name>
        <dbReference type="ChEBI" id="CHEBI:29035"/>
    </cofactor>
    <cofactor evidence="10">
        <name>Ca(2+)</name>
        <dbReference type="ChEBI" id="CHEBI:29108"/>
    </cofactor>
    <text evidence="10">Binds two Mg(2+) per subunit. The magnesium ions form salt bridges with both the protein and the DNA. Can also accept other divalent metal cations, such as Mn(2+) or Ca(2+).</text>
</comment>
<dbReference type="Pfam" id="PF00204">
    <property type="entry name" value="DNA_gyraseB"/>
    <property type="match status" value="1"/>
</dbReference>
<dbReference type="PRINTS" id="PR00418">
    <property type="entry name" value="TPI2FAMILY"/>
</dbReference>
<dbReference type="InterPro" id="IPR018522">
    <property type="entry name" value="TopoIIA_CS"/>
</dbReference>
<comment type="subunit">
    <text evidence="10">Heterotetramer, composed of two GyrA and two GyrB chains. In the heterotetramer, GyrA contains the active site tyrosine that forms a transient covalent intermediate with DNA, while GyrB binds cofactors and catalyzes ATP hydrolysis.</text>
</comment>
<dbReference type="InterPro" id="IPR014721">
    <property type="entry name" value="Ribsml_uS5_D2-typ_fold_subgr"/>
</dbReference>
<keyword evidence="8" id="KW-0238">DNA-binding</keyword>
<evidence type="ECO:0000313" key="14">
    <source>
        <dbReference type="Proteomes" id="UP000826709"/>
    </source>
</evidence>
<dbReference type="PROSITE" id="PS50880">
    <property type="entry name" value="TOPRIM"/>
    <property type="match status" value="1"/>
</dbReference>
<evidence type="ECO:0000256" key="8">
    <source>
        <dbReference type="ARBA" id="ARBA00023125"/>
    </source>
</evidence>
<dbReference type="SMART" id="SM00387">
    <property type="entry name" value="HATPase_c"/>
    <property type="match status" value="1"/>
</dbReference>
<dbReference type="InterPro" id="IPR006171">
    <property type="entry name" value="TOPRIM_dom"/>
</dbReference>
<evidence type="ECO:0000256" key="11">
    <source>
        <dbReference type="SAM" id="MobiDB-lite"/>
    </source>
</evidence>
<feature type="region of interest" description="Disordered" evidence="11">
    <location>
        <begin position="423"/>
        <end position="443"/>
    </location>
</feature>
<dbReference type="InterPro" id="IPR034160">
    <property type="entry name" value="TOPRIM_GyrB"/>
</dbReference>
<keyword evidence="7 10" id="KW-0799">Topoisomerase</keyword>
<dbReference type="InterPro" id="IPR013759">
    <property type="entry name" value="Topo_IIA_B_C"/>
</dbReference>
<dbReference type="Gene3D" id="3.40.50.670">
    <property type="match status" value="1"/>
</dbReference>
<keyword evidence="14" id="KW-1185">Reference proteome</keyword>
<comment type="similarity">
    <text evidence="2 10">Belongs to the type II topoisomerase GyrB family.</text>
</comment>
<evidence type="ECO:0000256" key="5">
    <source>
        <dbReference type="ARBA" id="ARBA00022840"/>
    </source>
</evidence>
<keyword evidence="3 10" id="KW-0479">Metal-binding</keyword>
<dbReference type="CDD" id="cd00822">
    <property type="entry name" value="TopoII_Trans_DNA_gyrase"/>
    <property type="match status" value="1"/>
</dbReference>
<feature type="binding site" evidence="10">
    <location>
        <position position="529"/>
    </location>
    <ligand>
        <name>Mg(2+)</name>
        <dbReference type="ChEBI" id="CHEBI:18420"/>
        <label>2</label>
    </ligand>
</feature>
<dbReference type="InterPro" id="IPR000565">
    <property type="entry name" value="Topo_IIA_B"/>
</dbReference>
<dbReference type="CDD" id="cd03366">
    <property type="entry name" value="TOPRIM_TopoIIA_GyrB"/>
    <property type="match status" value="1"/>
</dbReference>
<feature type="binding site" evidence="10">
    <location>
        <position position="456"/>
    </location>
    <ligand>
        <name>Mg(2+)</name>
        <dbReference type="ChEBI" id="CHEBI:18420"/>
        <label>1</label>
        <note>catalytic</note>
    </ligand>
</feature>
<dbReference type="SUPFAM" id="SSF56719">
    <property type="entry name" value="Type II DNA topoisomerase"/>
    <property type="match status" value="1"/>
</dbReference>
<protein>
    <recommendedName>
        <fullName evidence="10">DNA gyrase subunit B</fullName>
        <ecNumber evidence="10">5.6.2.2</ecNumber>
    </recommendedName>
</protein>
<dbReference type="FunFam" id="3.30.230.10:FF:000005">
    <property type="entry name" value="DNA gyrase subunit B"/>
    <property type="match status" value="1"/>
</dbReference>
<dbReference type="SUPFAM" id="SSF55874">
    <property type="entry name" value="ATPase domain of HSP90 chaperone/DNA topoisomerase II/histidine kinase"/>
    <property type="match status" value="1"/>
</dbReference>
<dbReference type="Pfam" id="PF00986">
    <property type="entry name" value="DNA_gyraseB_C"/>
    <property type="match status" value="1"/>
</dbReference>
<accession>A0A8G1EG62</accession>
<dbReference type="GO" id="GO:0006261">
    <property type="term" value="P:DNA-templated DNA replication"/>
    <property type="evidence" value="ECO:0007669"/>
    <property type="project" value="UniProtKB-UniRule"/>
</dbReference>
<dbReference type="InterPro" id="IPR011557">
    <property type="entry name" value="GyrB"/>
</dbReference>
<dbReference type="GO" id="GO:0003677">
    <property type="term" value="F:DNA binding"/>
    <property type="evidence" value="ECO:0007669"/>
    <property type="project" value="UniProtKB-KW"/>
</dbReference>
<dbReference type="GO" id="GO:0003918">
    <property type="term" value="F:DNA topoisomerase type II (double strand cut, ATP-hydrolyzing) activity"/>
    <property type="evidence" value="ECO:0007669"/>
    <property type="project" value="UniProtKB-UniRule"/>
</dbReference>
<feature type="domain" description="Toprim" evidence="12">
    <location>
        <begin position="450"/>
        <end position="564"/>
    </location>
</feature>
<comment type="miscellaneous">
    <text evidence="10">Few gyrases are as efficient as E.coli at forming negative supercoils. Not all organisms have 2 type II topoisomerases; in organisms with a single type II topoisomerase this enzyme also has to decatenate newly replicated chromosomes.</text>
</comment>
<reference evidence="13" key="1">
    <citation type="journal article" date="2005" name="Int. J. Syst. Evol. Microbiol.">
        <title>Methanofollis formosanus sp. nov., isolated from a fish pond.</title>
        <authorList>
            <person name="Wu S.Y."/>
            <person name="Chen S.C."/>
            <person name="Lai M.C."/>
        </authorList>
    </citation>
    <scope>NUCLEOTIDE SEQUENCE</scope>
    <source>
        <strain evidence="13">ML15</strain>
    </source>
</reference>
<comment type="catalytic activity">
    <reaction evidence="1 10">
        <text>ATP-dependent breakage, passage and rejoining of double-stranded DNA.</text>
        <dbReference type="EC" id="5.6.2.2"/>
    </reaction>
</comment>
<dbReference type="Pfam" id="PF01751">
    <property type="entry name" value="Toprim"/>
    <property type="match status" value="1"/>
</dbReference>
<dbReference type="PANTHER" id="PTHR45866">
    <property type="entry name" value="DNA GYRASE/TOPOISOMERASE SUBUNIT B"/>
    <property type="match status" value="1"/>
</dbReference>
<dbReference type="Pfam" id="PF02518">
    <property type="entry name" value="HATPase_c"/>
    <property type="match status" value="1"/>
</dbReference>
<evidence type="ECO:0000256" key="4">
    <source>
        <dbReference type="ARBA" id="ARBA00022741"/>
    </source>
</evidence>
<feature type="binding site" evidence="10">
    <location>
        <position position="529"/>
    </location>
    <ligand>
        <name>Mg(2+)</name>
        <dbReference type="ChEBI" id="CHEBI:18420"/>
        <label>1</label>
        <note>catalytic</note>
    </ligand>
</feature>